<dbReference type="PROSITE" id="PS00761">
    <property type="entry name" value="SPASE_I_3"/>
    <property type="match status" value="1"/>
</dbReference>
<gene>
    <name evidence="8" type="primary">lepB</name>
    <name evidence="8" type="ORF">COU35_01825</name>
</gene>
<proteinExistence type="inferred from homology"/>
<comment type="caution">
    <text evidence="8">The sequence shown here is derived from an EMBL/GenBank/DDBJ whole genome shotgun (WGS) entry which is preliminary data.</text>
</comment>
<dbReference type="InterPro" id="IPR019533">
    <property type="entry name" value="Peptidase_S26"/>
</dbReference>
<dbReference type="PANTHER" id="PTHR43390:SF1">
    <property type="entry name" value="CHLOROPLAST PROCESSING PEPTIDASE"/>
    <property type="match status" value="1"/>
</dbReference>
<dbReference type="Pfam" id="PF10502">
    <property type="entry name" value="Peptidase_S26"/>
    <property type="match status" value="1"/>
</dbReference>
<organism evidence="8 9">
    <name type="scientific">Candidatus Magasanikbacteria bacterium CG10_big_fil_rev_8_21_14_0_10_47_10</name>
    <dbReference type="NCBI Taxonomy" id="1974652"/>
    <lineage>
        <taxon>Bacteria</taxon>
        <taxon>Candidatus Magasanikiibacteriota</taxon>
    </lineage>
</organism>
<evidence type="ECO:0000259" key="7">
    <source>
        <dbReference type="Pfam" id="PF10502"/>
    </source>
</evidence>
<dbReference type="EC" id="3.4.21.89" evidence="3 6"/>
<keyword evidence="6" id="KW-0472">Membrane</keyword>
<comment type="catalytic activity">
    <reaction evidence="1 6">
        <text>Cleavage of hydrophobic, N-terminal signal or leader sequences from secreted and periplasmic proteins.</text>
        <dbReference type="EC" id="3.4.21.89"/>
    </reaction>
</comment>
<dbReference type="GO" id="GO:0006465">
    <property type="term" value="P:signal peptide processing"/>
    <property type="evidence" value="ECO:0007669"/>
    <property type="project" value="InterPro"/>
</dbReference>
<evidence type="ECO:0000256" key="3">
    <source>
        <dbReference type="ARBA" id="ARBA00013208"/>
    </source>
</evidence>
<dbReference type="Gene3D" id="2.10.109.10">
    <property type="entry name" value="Umud Fragment, subunit A"/>
    <property type="match status" value="1"/>
</dbReference>
<dbReference type="PANTHER" id="PTHR43390">
    <property type="entry name" value="SIGNAL PEPTIDASE I"/>
    <property type="match status" value="1"/>
</dbReference>
<comment type="subcellular location">
    <subcellularLocation>
        <location evidence="6">Membrane</location>
        <topology evidence="6">Single-pass type II membrane protein</topology>
    </subcellularLocation>
</comment>
<comment type="similarity">
    <text evidence="2 6">Belongs to the peptidase S26 family.</text>
</comment>
<evidence type="ECO:0000256" key="6">
    <source>
        <dbReference type="RuleBase" id="RU362042"/>
    </source>
</evidence>
<accession>A0A2H0TR28</accession>
<evidence type="ECO:0000313" key="8">
    <source>
        <dbReference type="EMBL" id="PIR74598.1"/>
    </source>
</evidence>
<name>A0A2H0TR28_9BACT</name>
<dbReference type="InterPro" id="IPR000223">
    <property type="entry name" value="Pept_S26A_signal_pept_1"/>
</dbReference>
<dbReference type="GO" id="GO:0009003">
    <property type="term" value="F:signal peptidase activity"/>
    <property type="evidence" value="ECO:0007669"/>
    <property type="project" value="UniProtKB-EC"/>
</dbReference>
<feature type="active site" evidence="5">
    <location>
        <position position="55"/>
    </location>
</feature>
<dbReference type="AlphaFoldDB" id="A0A2H0TR28"/>
<reference evidence="9" key="1">
    <citation type="submission" date="2017-09" db="EMBL/GenBank/DDBJ databases">
        <title>Depth-based differentiation of microbial function through sediment-hosted aquifers and enrichment of novel symbionts in the deep terrestrial subsurface.</title>
        <authorList>
            <person name="Probst A.J."/>
            <person name="Ladd B."/>
            <person name="Jarett J.K."/>
            <person name="Geller-Mcgrath D.E."/>
            <person name="Sieber C.M.K."/>
            <person name="Emerson J.B."/>
            <person name="Anantharaman K."/>
            <person name="Thomas B.C."/>
            <person name="Malmstrom R."/>
            <person name="Stieglmeier M."/>
            <person name="Klingl A."/>
            <person name="Woyke T."/>
            <person name="Ryan C.M."/>
            <person name="Banfield J.F."/>
        </authorList>
    </citation>
    <scope>NUCLEOTIDE SEQUENCE [LARGE SCALE GENOMIC DNA]</scope>
</reference>
<evidence type="ECO:0000256" key="5">
    <source>
        <dbReference type="PIRSR" id="PIRSR600223-1"/>
    </source>
</evidence>
<feature type="domain" description="Peptidase S26" evidence="7">
    <location>
        <begin position="25"/>
        <end position="183"/>
    </location>
</feature>
<dbReference type="SUPFAM" id="SSF51306">
    <property type="entry name" value="LexA/Signal peptidase"/>
    <property type="match status" value="1"/>
</dbReference>
<dbReference type="NCBIfam" id="TIGR02227">
    <property type="entry name" value="sigpep_I_bact"/>
    <property type="match status" value="1"/>
</dbReference>
<dbReference type="GO" id="GO:0016020">
    <property type="term" value="C:membrane"/>
    <property type="evidence" value="ECO:0007669"/>
    <property type="project" value="UniProtKB-SubCell"/>
</dbReference>
<dbReference type="PROSITE" id="PS00760">
    <property type="entry name" value="SPASE_I_2"/>
    <property type="match status" value="1"/>
</dbReference>
<keyword evidence="6" id="KW-1133">Transmembrane helix</keyword>
<evidence type="ECO:0000313" key="9">
    <source>
        <dbReference type="Proteomes" id="UP000230154"/>
    </source>
</evidence>
<dbReference type="Proteomes" id="UP000230154">
    <property type="component" value="Unassembled WGS sequence"/>
</dbReference>
<protein>
    <recommendedName>
        <fullName evidence="3 6">Signal peptidase I</fullName>
        <ecNumber evidence="3 6">3.4.21.89</ecNumber>
    </recommendedName>
</protein>
<keyword evidence="4 6" id="KW-0378">Hydrolase</keyword>
<dbReference type="InterPro" id="IPR019757">
    <property type="entry name" value="Pept_S26A_signal_pept_1_Lys-AS"/>
</dbReference>
<dbReference type="InterPro" id="IPR019758">
    <property type="entry name" value="Pept_S26A_signal_pept_1_CS"/>
</dbReference>
<dbReference type="EMBL" id="PFCB01000016">
    <property type="protein sequence ID" value="PIR74598.1"/>
    <property type="molecule type" value="Genomic_DNA"/>
</dbReference>
<feature type="transmembrane region" description="Helical" evidence="6">
    <location>
        <begin position="20"/>
        <end position="45"/>
    </location>
</feature>
<dbReference type="CDD" id="cd06530">
    <property type="entry name" value="S26_SPase_I"/>
    <property type="match status" value="1"/>
</dbReference>
<dbReference type="GO" id="GO:0004252">
    <property type="term" value="F:serine-type endopeptidase activity"/>
    <property type="evidence" value="ECO:0007669"/>
    <property type="project" value="InterPro"/>
</dbReference>
<sequence>MSEQNDITEQEVGRSVFGIIGLFFLELIKVVVLAAITIGLVRYFLFKPFYVKGESMEPTYEPSDYLIIDELTYRFREPARGEVIVFRPPVSQKDFYLKRIIGLPGERVKVQDNKVIIYNSDNLQGVVVHEEYLTEETPGDISYTLGSDQYFVLGDNRDASFDSRRFGPIARDSIVGRTWVRGWPVTRVQLFEKPDYNL</sequence>
<evidence type="ECO:0000256" key="2">
    <source>
        <dbReference type="ARBA" id="ARBA00009370"/>
    </source>
</evidence>
<dbReference type="PRINTS" id="PR00727">
    <property type="entry name" value="LEADERPTASE"/>
</dbReference>
<evidence type="ECO:0000256" key="1">
    <source>
        <dbReference type="ARBA" id="ARBA00000677"/>
    </source>
</evidence>
<evidence type="ECO:0000256" key="4">
    <source>
        <dbReference type="ARBA" id="ARBA00022801"/>
    </source>
</evidence>
<keyword evidence="6" id="KW-0645">Protease</keyword>
<dbReference type="InterPro" id="IPR036286">
    <property type="entry name" value="LexA/Signal_pep-like_sf"/>
</dbReference>
<feature type="active site" evidence="5">
    <location>
        <position position="98"/>
    </location>
</feature>
<keyword evidence="6" id="KW-0812">Transmembrane</keyword>